<dbReference type="EMBL" id="JBHSJD010000002">
    <property type="protein sequence ID" value="MFC5021314.1"/>
    <property type="molecule type" value="Genomic_DNA"/>
</dbReference>
<comment type="caution">
    <text evidence="1">The sequence shown here is derived from an EMBL/GenBank/DDBJ whole genome shotgun (WGS) entry which is preliminary data.</text>
</comment>
<dbReference type="RefSeq" id="WP_345694147.1">
    <property type="nucleotide sequence ID" value="NZ_BAABIT010000001.1"/>
</dbReference>
<evidence type="ECO:0000313" key="1">
    <source>
        <dbReference type="EMBL" id="MFC5021314.1"/>
    </source>
</evidence>
<gene>
    <name evidence="1" type="ORF">ACFPM3_03995</name>
</gene>
<proteinExistence type="predicted"/>
<name>A0ABV9XA29_9ACTN</name>
<keyword evidence="2" id="KW-1185">Reference proteome</keyword>
<sequence>MSLHVDLSWILEVAERAGHHDPAADDLGVAMAAVARHRAELLEHPVYGGPYARAAALVHTLGRCRWLERSNVTVACATAVMYLTASGIPVDPTRDQLAALARELYDPRTTAARIAATLRSWPVS</sequence>
<organism evidence="1 2">
    <name type="scientific">Streptomyces coeruleoprunus</name>
    <dbReference type="NCBI Taxonomy" id="285563"/>
    <lineage>
        <taxon>Bacteria</taxon>
        <taxon>Bacillati</taxon>
        <taxon>Actinomycetota</taxon>
        <taxon>Actinomycetes</taxon>
        <taxon>Kitasatosporales</taxon>
        <taxon>Streptomycetaceae</taxon>
        <taxon>Streptomyces</taxon>
    </lineage>
</organism>
<protein>
    <submittedName>
        <fullName evidence="1">Fic family toxin-antitoxin system, toxin component</fullName>
    </submittedName>
</protein>
<dbReference type="Proteomes" id="UP001595829">
    <property type="component" value="Unassembled WGS sequence"/>
</dbReference>
<accession>A0ABV9XA29</accession>
<reference evidence="2" key="1">
    <citation type="journal article" date="2019" name="Int. J. Syst. Evol. Microbiol.">
        <title>The Global Catalogue of Microorganisms (GCM) 10K type strain sequencing project: providing services to taxonomists for standard genome sequencing and annotation.</title>
        <authorList>
            <consortium name="The Broad Institute Genomics Platform"/>
            <consortium name="The Broad Institute Genome Sequencing Center for Infectious Disease"/>
            <person name="Wu L."/>
            <person name="Ma J."/>
        </authorList>
    </citation>
    <scope>NUCLEOTIDE SEQUENCE [LARGE SCALE GENOMIC DNA]</scope>
    <source>
        <strain evidence="2">CGMCC 4.1648</strain>
    </source>
</reference>
<evidence type="ECO:0000313" key="2">
    <source>
        <dbReference type="Proteomes" id="UP001595829"/>
    </source>
</evidence>